<proteinExistence type="predicted"/>
<name>A0ABT0X8Z0_9ACTN</name>
<evidence type="ECO:0000256" key="1">
    <source>
        <dbReference type="SAM" id="Phobius"/>
    </source>
</evidence>
<feature type="transmembrane region" description="Helical" evidence="1">
    <location>
        <begin position="31"/>
        <end position="49"/>
    </location>
</feature>
<evidence type="ECO:0008006" key="4">
    <source>
        <dbReference type="Google" id="ProtNLM"/>
    </source>
</evidence>
<keyword evidence="3" id="KW-1185">Reference proteome</keyword>
<comment type="caution">
    <text evidence="2">The sequence shown here is derived from an EMBL/GenBank/DDBJ whole genome shotgun (WGS) entry which is preliminary data.</text>
</comment>
<dbReference type="PROSITE" id="PS51257">
    <property type="entry name" value="PROKAR_LIPOPROTEIN"/>
    <property type="match status" value="1"/>
</dbReference>
<protein>
    <recommendedName>
        <fullName evidence="4">Integral membrane protein</fullName>
    </recommendedName>
</protein>
<evidence type="ECO:0000313" key="3">
    <source>
        <dbReference type="Proteomes" id="UP001167160"/>
    </source>
</evidence>
<dbReference type="RefSeq" id="WP_251416297.1">
    <property type="nucleotide sequence ID" value="NZ_JAMQGM010000036.1"/>
</dbReference>
<organism evidence="2 3">
    <name type="scientific">Streptomyces meridianus</name>
    <dbReference type="NCBI Taxonomy" id="2938945"/>
    <lineage>
        <taxon>Bacteria</taxon>
        <taxon>Bacillati</taxon>
        <taxon>Actinomycetota</taxon>
        <taxon>Actinomycetes</taxon>
        <taxon>Kitasatosporales</taxon>
        <taxon>Streptomycetaceae</taxon>
        <taxon>Streptomyces</taxon>
    </lineage>
</organism>
<sequence length="52" mass="5367">MTGSARTPAVCALIGLVAVSCYTVALGANGWLWFGWVVLVLVAVGMAASRRT</sequence>
<gene>
    <name evidence="2" type="ORF">M1E25_16795</name>
</gene>
<keyword evidence="1" id="KW-1133">Transmembrane helix</keyword>
<evidence type="ECO:0000313" key="2">
    <source>
        <dbReference type="EMBL" id="MCM2578992.1"/>
    </source>
</evidence>
<dbReference type="Proteomes" id="UP001167160">
    <property type="component" value="Unassembled WGS sequence"/>
</dbReference>
<dbReference type="EMBL" id="JAMQGM010000036">
    <property type="protein sequence ID" value="MCM2578992.1"/>
    <property type="molecule type" value="Genomic_DNA"/>
</dbReference>
<keyword evidence="1" id="KW-0812">Transmembrane</keyword>
<reference evidence="2" key="1">
    <citation type="journal article" date="2023" name="Int. J. Syst. Evol. Microbiol.">
        <title>Streptomyces meridianus sp. nov. isolated from brackish water of the Tagus estuary in Alcochete, Portugal.</title>
        <authorList>
            <person name="Santos J.D.N."/>
            <person name="Klimek D."/>
            <person name="Calusinska M."/>
            <person name="Lobo Da Cunha A."/>
            <person name="Catita J."/>
            <person name="Goncalves H."/>
            <person name="Gonzalez I."/>
            <person name="Reyes F."/>
            <person name="Lage O.M."/>
        </authorList>
    </citation>
    <scope>NUCLEOTIDE SEQUENCE</scope>
    <source>
        <strain evidence="2">MTZ3.1</strain>
    </source>
</reference>
<keyword evidence="1" id="KW-0472">Membrane</keyword>
<accession>A0ABT0X8Z0</accession>